<feature type="coiled-coil region" evidence="1">
    <location>
        <begin position="273"/>
        <end position="300"/>
    </location>
</feature>
<dbReference type="GO" id="GO:0008356">
    <property type="term" value="P:asymmetric cell division"/>
    <property type="evidence" value="ECO:0007669"/>
    <property type="project" value="InterPro"/>
</dbReference>
<reference evidence="3" key="1">
    <citation type="journal article" date="2017" name="Gigascience">
        <title>The genome draft of coconut (Cocos nucifera).</title>
        <authorList>
            <person name="Xiao Y."/>
            <person name="Xu P."/>
            <person name="Fan H."/>
            <person name="Baudouin L."/>
            <person name="Xia W."/>
            <person name="Bocs S."/>
            <person name="Xu J."/>
            <person name="Li Q."/>
            <person name="Guo A."/>
            <person name="Zhou L."/>
            <person name="Li J."/>
            <person name="Wu Y."/>
            <person name="Ma Z."/>
            <person name="Armero A."/>
            <person name="Issali A.E."/>
            <person name="Liu N."/>
            <person name="Peng M."/>
            <person name="Yang Y."/>
        </authorList>
    </citation>
    <scope>NUCLEOTIDE SEQUENCE</scope>
    <source>
        <tissue evidence="3">Spear leaf of Hainan Tall coconut</tissue>
    </source>
</reference>
<keyword evidence="1" id="KW-0175">Coiled coil</keyword>
<dbReference type="PANTHER" id="PTHR33476:SF22">
    <property type="entry name" value="PROTEIN POLAR LOCALIZATION DURING ASYMMETRIC DIVISION AND REDISTRIBUTION"/>
    <property type="match status" value="1"/>
</dbReference>
<dbReference type="PANTHER" id="PTHR33476">
    <property type="entry name" value="EMB|CAB62613.1"/>
    <property type="match status" value="1"/>
</dbReference>
<accession>A0A8K0HW09</accession>
<proteinExistence type="predicted"/>
<evidence type="ECO:0000256" key="2">
    <source>
        <dbReference type="SAM" id="MobiDB-lite"/>
    </source>
</evidence>
<dbReference type="AlphaFoldDB" id="A0A8K0HW09"/>
<dbReference type="InterPro" id="IPR040348">
    <property type="entry name" value="POLAR-like"/>
</dbReference>
<name>A0A8K0HW09_COCNU</name>
<evidence type="ECO:0000256" key="1">
    <source>
        <dbReference type="SAM" id="Coils"/>
    </source>
</evidence>
<dbReference type="Proteomes" id="UP000797356">
    <property type="component" value="Chromosome 1"/>
</dbReference>
<dbReference type="OrthoDB" id="1916242at2759"/>
<organism evidence="3 4">
    <name type="scientific">Cocos nucifera</name>
    <name type="common">Coconut palm</name>
    <dbReference type="NCBI Taxonomy" id="13894"/>
    <lineage>
        <taxon>Eukaryota</taxon>
        <taxon>Viridiplantae</taxon>
        <taxon>Streptophyta</taxon>
        <taxon>Embryophyta</taxon>
        <taxon>Tracheophyta</taxon>
        <taxon>Spermatophyta</taxon>
        <taxon>Magnoliopsida</taxon>
        <taxon>Liliopsida</taxon>
        <taxon>Arecaceae</taxon>
        <taxon>Arecoideae</taxon>
        <taxon>Cocoseae</taxon>
        <taxon>Attaleinae</taxon>
        <taxon>Cocos</taxon>
    </lineage>
</organism>
<evidence type="ECO:0000313" key="4">
    <source>
        <dbReference type="Proteomes" id="UP000797356"/>
    </source>
</evidence>
<gene>
    <name evidence="3" type="ORF">COCNU_01G015040</name>
</gene>
<keyword evidence="4" id="KW-1185">Reference proteome</keyword>
<dbReference type="EMBL" id="CM017872">
    <property type="protein sequence ID" value="KAG1327570.1"/>
    <property type="molecule type" value="Genomic_DNA"/>
</dbReference>
<reference evidence="3" key="2">
    <citation type="submission" date="2019-07" db="EMBL/GenBank/DDBJ databases">
        <authorList>
            <person name="Yang Y."/>
            <person name="Bocs S."/>
            <person name="Baudouin L."/>
        </authorList>
    </citation>
    <scope>NUCLEOTIDE SEQUENCE</scope>
    <source>
        <tissue evidence="3">Spear leaf of Hainan Tall coconut</tissue>
    </source>
</reference>
<feature type="region of interest" description="Disordered" evidence="2">
    <location>
        <begin position="137"/>
        <end position="163"/>
    </location>
</feature>
<comment type="caution">
    <text evidence="3">The sequence shown here is derived from an EMBL/GenBank/DDBJ whole genome shotgun (WGS) entry which is preliminary data.</text>
</comment>
<evidence type="ECO:0000313" key="3">
    <source>
        <dbReference type="EMBL" id="KAG1327570.1"/>
    </source>
</evidence>
<sequence length="313" mass="34235">MAAFWRQERRSLRFIEEEKKRIVDYLHQPDGGGGDEEMEAGNRKNGDLSLLLALSSSPSNDSLAGGSSCSPRPLLSQWFLPLQKSSPGGRSGAGGGRGGGEAVSGLGHLVRFLRYFRKKKKKKTREEEVVGPSVSEVVEGDGAGHRGTSRKLSVSSDEKPEETSLNLGMGLGLVFLLTRCATEFKRMTEMQAQMETLLKEIKNEVQRNNVICSFLELSNDAKISGPDCAGDVSIGKAIPSLSDIASFQQEGARCAIESDVQSNYVTISDNKSYLKMDQLEAELEVELERLQLNLEGEDSSVLQGQHKMEVYIS</sequence>
<protein>
    <submittedName>
        <fullName evidence="3">Uncharacterized protein</fullName>
    </submittedName>
</protein>